<accession>A0A376BM66</accession>
<dbReference type="AlphaFoldDB" id="A0A376BM66"/>
<dbReference type="STRING" id="1120980.GCA_000745955_02046"/>
<dbReference type="Proteomes" id="UP000254209">
    <property type="component" value="Unassembled WGS sequence"/>
</dbReference>
<dbReference type="EMBL" id="UFSO01000002">
    <property type="protein sequence ID" value="SSY70314.1"/>
    <property type="molecule type" value="Genomic_DNA"/>
</dbReference>
<reference evidence="1 2" key="1">
    <citation type="submission" date="2018-06" db="EMBL/GenBank/DDBJ databases">
        <authorList>
            <consortium name="Pathogen Informatics"/>
            <person name="Doyle S."/>
        </authorList>
    </citation>
    <scope>NUCLEOTIDE SEQUENCE [LARGE SCALE GENOMIC DNA]</scope>
    <source>
        <strain evidence="1 2">NCTC10283</strain>
    </source>
</reference>
<evidence type="ECO:0000313" key="2">
    <source>
        <dbReference type="Proteomes" id="UP000254209"/>
    </source>
</evidence>
<dbReference type="OrthoDB" id="1160422at2"/>
<dbReference type="RefSeq" id="WP_051968581.1">
    <property type="nucleotide sequence ID" value="NZ_CP091519.2"/>
</dbReference>
<protein>
    <submittedName>
        <fullName evidence="1">Uncharacterized protein</fullName>
    </submittedName>
</protein>
<proteinExistence type="predicted"/>
<evidence type="ECO:0000313" key="1">
    <source>
        <dbReference type="EMBL" id="SSY70314.1"/>
    </source>
</evidence>
<name>A0A376BM66_9NEIS</name>
<sequence>MEINHKIELNMFEFLTNGKFDCIELGQSQEWILNHFPEPDNHDRRYLIGSNIWLYGKIEFHFSDNRLYQIFSDHLQSDYMGRKFHAGEHFMVKTWIFKQPKKLTLDYVMRKFVKLNIDFEKQTNPYSIDLILKSGVKLIFQNPNGHTNRNPNRYLMTAFVFN</sequence>
<organism evidence="1 2">
    <name type="scientific">Alysiella crassa</name>
    <dbReference type="NCBI Taxonomy" id="153491"/>
    <lineage>
        <taxon>Bacteria</taxon>
        <taxon>Pseudomonadati</taxon>
        <taxon>Pseudomonadota</taxon>
        <taxon>Betaproteobacteria</taxon>
        <taxon>Neisseriales</taxon>
        <taxon>Neisseriaceae</taxon>
        <taxon>Alysiella</taxon>
    </lineage>
</organism>
<keyword evidence="2" id="KW-1185">Reference proteome</keyword>
<gene>
    <name evidence="1" type="ORF">NCTC10283_00401</name>
</gene>